<dbReference type="Gene3D" id="2.120.10.80">
    <property type="entry name" value="Kelch-type beta propeller"/>
    <property type="match status" value="1"/>
</dbReference>
<evidence type="ECO:0008006" key="8">
    <source>
        <dbReference type="Google" id="ProtNLM"/>
    </source>
</evidence>
<keyword evidence="4" id="KW-0812">Transmembrane</keyword>
<dbReference type="SUPFAM" id="SSF50965">
    <property type="entry name" value="Galactose oxidase, central domain"/>
    <property type="match status" value="1"/>
</dbReference>
<evidence type="ECO:0000256" key="3">
    <source>
        <dbReference type="SAM" id="MobiDB-lite"/>
    </source>
</evidence>
<dbReference type="InterPro" id="IPR015915">
    <property type="entry name" value="Kelch-typ_b-propeller"/>
</dbReference>
<protein>
    <recommendedName>
        <fullName evidence="8">Kelch repeat-containing protein</fullName>
    </recommendedName>
</protein>
<feature type="compositionally biased region" description="Low complexity" evidence="3">
    <location>
        <begin position="705"/>
        <end position="715"/>
    </location>
</feature>
<evidence type="ECO:0000256" key="5">
    <source>
        <dbReference type="SAM" id="SignalP"/>
    </source>
</evidence>
<evidence type="ECO:0000313" key="7">
    <source>
        <dbReference type="Proteomes" id="UP000827133"/>
    </source>
</evidence>
<feature type="region of interest" description="Disordered" evidence="3">
    <location>
        <begin position="538"/>
        <end position="559"/>
    </location>
</feature>
<keyword evidence="5" id="KW-0732">Signal</keyword>
<feature type="transmembrane region" description="Helical" evidence="4">
    <location>
        <begin position="563"/>
        <end position="587"/>
    </location>
</feature>
<keyword evidence="7" id="KW-1185">Reference proteome</keyword>
<feature type="region of interest" description="Disordered" evidence="3">
    <location>
        <begin position="699"/>
        <end position="860"/>
    </location>
</feature>
<keyword evidence="1" id="KW-0880">Kelch repeat</keyword>
<dbReference type="EMBL" id="JAHBCI010000003">
    <property type="protein sequence ID" value="KAG9504607.1"/>
    <property type="molecule type" value="Genomic_DNA"/>
</dbReference>
<feature type="compositionally biased region" description="Polar residues" evidence="3">
    <location>
        <begin position="722"/>
        <end position="737"/>
    </location>
</feature>
<comment type="caution">
    <text evidence="6">The sequence shown here is derived from an EMBL/GenBank/DDBJ whole genome shotgun (WGS) entry which is preliminary data.</text>
</comment>
<evidence type="ECO:0000256" key="4">
    <source>
        <dbReference type="SAM" id="Phobius"/>
    </source>
</evidence>
<keyword evidence="4" id="KW-0472">Membrane</keyword>
<sequence length="860" mass="92697">MFGNTAPWAFLAAAIGPAVAQFDAWQDGQISTEICIWKQPRGENIVVDLVKALPNVYLAIMIRDMVYLDGGDIKWTANMNDGQAITGLDTGNNEGIILNFNLSTPFNTTTNVTQILLDKPAMSKARGGSGNSNGAAPNFIDGALLGNDAEFFLYGGDLLRNDDLYQAPDKDDVLGYQAYQYGPDKPTWKPGFVDDKLDKDVTRYVAYGGAANVPSENLAFYFSGLRSPTYGAFFTNDAKNKATNVSNTLITLNMEEQLYETWTNTTLKGPKGRANAEVVWVPVGKKGILVVLGGVVYPEWAGRSGKSANEAESVSHIQTCIGMGMILTLHDDKEKQSPEFMQTIDIYDIDNKKWYKQETKDGPGARTRGCAVVATASDRSSFNIFYYGGFDGIHPVDAYSDDVWALSLPSFTWIKINEGKSLHARAGHKCFMPYPDQMLVFGGYTSQAGSSITCLDQGPIVNFNVTSGQWLDGYDPDEYSDYGVHEKIHSEIGGNAKGGATATAPVDGWSTSALEDIFSTKYDTKKIKEYWPYTKAVSTGRPRLDSGDDNNDNKSGGSGLPNWVAPVLGVVLGLMFVTGILVVFCLWRRRKIFKNRSSDDGTEDPGSRIRSWIRGQHNEKAPTITTDETPTSPGTEVASTARFVGLSPSPSDTPAYPVPPAEVADTQIHEMPDTSRPPELHDTGLSPIDIIQKYSHFAKDGKPRSMSNPSSNSYSIGGEHASTVSRSTGPQVSQPDSPTAGHNRMTSDVSGVTESDGKPTRVTSDVSGVSEGNALTLRHTAVPISPRSDNASLPSPPLPSPPADPTPNSPIGEGPVSPAPVSPPSASEAPGRDYITAKASASPIRKSMFKESDEDMGHSK</sequence>
<proteinExistence type="predicted"/>
<evidence type="ECO:0000256" key="1">
    <source>
        <dbReference type="ARBA" id="ARBA00022441"/>
    </source>
</evidence>
<evidence type="ECO:0000256" key="2">
    <source>
        <dbReference type="ARBA" id="ARBA00022737"/>
    </source>
</evidence>
<dbReference type="AlphaFoldDB" id="A0A9P8IT40"/>
<organism evidence="6 7">
    <name type="scientific">Fusarium musae</name>
    <dbReference type="NCBI Taxonomy" id="1042133"/>
    <lineage>
        <taxon>Eukaryota</taxon>
        <taxon>Fungi</taxon>
        <taxon>Dikarya</taxon>
        <taxon>Ascomycota</taxon>
        <taxon>Pezizomycotina</taxon>
        <taxon>Sordariomycetes</taxon>
        <taxon>Hypocreomycetidae</taxon>
        <taxon>Hypocreales</taxon>
        <taxon>Nectriaceae</taxon>
        <taxon>Fusarium</taxon>
    </lineage>
</organism>
<keyword evidence="2" id="KW-0677">Repeat</keyword>
<evidence type="ECO:0000313" key="6">
    <source>
        <dbReference type="EMBL" id="KAG9504607.1"/>
    </source>
</evidence>
<feature type="compositionally biased region" description="Basic and acidic residues" evidence="3">
    <location>
        <begin position="848"/>
        <end position="860"/>
    </location>
</feature>
<keyword evidence="4" id="KW-1133">Transmembrane helix</keyword>
<feature type="chain" id="PRO_5040389772" description="Kelch repeat-containing protein" evidence="5">
    <location>
        <begin position="21"/>
        <end position="860"/>
    </location>
</feature>
<dbReference type="GeneID" id="68312439"/>
<feature type="signal peptide" evidence="5">
    <location>
        <begin position="1"/>
        <end position="20"/>
    </location>
</feature>
<feature type="compositionally biased region" description="Polar residues" evidence="3">
    <location>
        <begin position="744"/>
        <end position="753"/>
    </location>
</feature>
<dbReference type="Proteomes" id="UP000827133">
    <property type="component" value="Unassembled WGS sequence"/>
</dbReference>
<gene>
    <name evidence="6" type="ORF">J7337_004582</name>
</gene>
<reference evidence="6" key="1">
    <citation type="journal article" date="2021" name="Mol. Plant Microbe Interact.">
        <title>Telomere to telomere genome assembly of Fusarium musae F31, causal agent of crown rot disease of banana.</title>
        <authorList>
            <person name="Degradi L."/>
            <person name="Tava V."/>
            <person name="Kunova A."/>
            <person name="Cortesi P."/>
            <person name="Saracchi M."/>
            <person name="Pasquali M."/>
        </authorList>
    </citation>
    <scope>NUCLEOTIDE SEQUENCE</scope>
    <source>
        <strain evidence="6">F31</strain>
    </source>
</reference>
<accession>A0A9P8IT40</accession>
<name>A0A9P8IT40_9HYPO</name>
<feature type="compositionally biased region" description="Pro residues" evidence="3">
    <location>
        <begin position="794"/>
        <end position="808"/>
    </location>
</feature>
<dbReference type="KEGG" id="fmu:J7337_004582"/>
<dbReference type="RefSeq" id="XP_044683607.1">
    <property type="nucleotide sequence ID" value="XM_044822274.1"/>
</dbReference>
<dbReference type="PANTHER" id="PTHR46228:SF2">
    <property type="entry name" value="KELCH REPEAT PROTEIN (AFU_ORTHOLOGUE AFUA_4G14350)"/>
    <property type="match status" value="1"/>
</dbReference>
<dbReference type="InterPro" id="IPR011043">
    <property type="entry name" value="Gal_Oxase/kelch_b-propeller"/>
</dbReference>
<dbReference type="PANTHER" id="PTHR46228">
    <property type="entry name" value="KELCH DOMAIN-CONTAINING PROTEIN"/>
    <property type="match status" value="1"/>
</dbReference>